<dbReference type="InterPro" id="IPR010536">
    <property type="entry name" value="RGM_N"/>
</dbReference>
<sequence length="399" mass="43979">MGPAGPTIIPIRILELLVFIHCWVVALSYSDCRSQFCNRQFERNMKDIVQGSNYPYCSILRSYSDCIRHTALSCRGDLQYHSVQSLIGQWTRTYNCVRVLERGPEAQPPVRVTGGGHRRPQKNHPECTSYHPAGGSPATYSHCALFGDPHLRTFYDELQTCGVAGAWPLLDNPHVAVQVTNEPVNKDSTATAITKVTVIIRQHSPCALEKMYEAQTDSLPSVFVDGSKTSGPGVKIVVVAASKHIEIHLRYIATKIIIRQVGHYLTFAAEMPSTVAVQGAQGETHELCVRGCPKRERIEFEGFLDFKSGSKREALAACRALNLTGFYLNACVFDIVTTGDSSFSTAARDAMFDGGQMLRNGSLPVIPRSVESEAAIANSYLLLQIMTVLTVLVVFQVKR</sequence>
<feature type="domain" description="Repulsive guidance molecule C-terminal" evidence="11">
    <location>
        <begin position="140"/>
        <end position="354"/>
    </location>
</feature>
<accession>A0A087US80</accession>
<keyword evidence="9" id="KW-1133">Transmembrane helix</keyword>
<dbReference type="InterPro" id="IPR009496">
    <property type="entry name" value="RGM_C"/>
</dbReference>
<name>A0A087US80_STEMI</name>
<evidence type="ECO:0000256" key="8">
    <source>
        <dbReference type="ARBA" id="ARBA00023288"/>
    </source>
</evidence>
<keyword evidence="14" id="KW-1185">Reference proteome</keyword>
<keyword evidence="7" id="KW-0325">Glycoprotein</keyword>
<organism evidence="13 14">
    <name type="scientific">Stegodyphus mimosarum</name>
    <name type="common">African social velvet spider</name>
    <dbReference type="NCBI Taxonomy" id="407821"/>
    <lineage>
        <taxon>Eukaryota</taxon>
        <taxon>Metazoa</taxon>
        <taxon>Ecdysozoa</taxon>
        <taxon>Arthropoda</taxon>
        <taxon>Chelicerata</taxon>
        <taxon>Arachnida</taxon>
        <taxon>Araneae</taxon>
        <taxon>Araneomorphae</taxon>
        <taxon>Entelegynae</taxon>
        <taxon>Eresoidea</taxon>
        <taxon>Eresidae</taxon>
        <taxon>Stegodyphus</taxon>
    </lineage>
</organism>
<feature type="chain" id="PRO_5001830820" evidence="10">
    <location>
        <begin position="29"/>
        <end position="399"/>
    </location>
</feature>
<proteinExistence type="inferred from homology"/>
<feature type="signal peptide" evidence="10">
    <location>
        <begin position="1"/>
        <end position="28"/>
    </location>
</feature>
<dbReference type="PANTHER" id="PTHR31428:SF6">
    <property type="entry name" value="REPULSIVE GUIDANCE MOLECULE B HOMOLOG DRAG-1"/>
    <property type="match status" value="1"/>
</dbReference>
<evidence type="ECO:0000256" key="2">
    <source>
        <dbReference type="ARBA" id="ARBA00005321"/>
    </source>
</evidence>
<evidence type="ECO:0000256" key="5">
    <source>
        <dbReference type="ARBA" id="ARBA00022729"/>
    </source>
</evidence>
<dbReference type="Pfam" id="PF06534">
    <property type="entry name" value="RGM_C"/>
    <property type="match status" value="1"/>
</dbReference>
<evidence type="ECO:0000256" key="4">
    <source>
        <dbReference type="ARBA" id="ARBA00022622"/>
    </source>
</evidence>
<feature type="domain" description="Repulsive guidance molecule N-terminal" evidence="12">
    <location>
        <begin position="32"/>
        <end position="96"/>
    </location>
</feature>
<dbReference type="OMA" id="YDSKAGY"/>
<evidence type="ECO:0000256" key="7">
    <source>
        <dbReference type="ARBA" id="ARBA00023180"/>
    </source>
</evidence>
<reference evidence="13 14" key="1">
    <citation type="submission" date="2013-11" db="EMBL/GenBank/DDBJ databases">
        <title>Genome sequencing of Stegodyphus mimosarum.</title>
        <authorList>
            <person name="Bechsgaard J."/>
        </authorList>
    </citation>
    <scope>NUCLEOTIDE SEQUENCE [LARGE SCALE GENOMIC DNA]</scope>
</reference>
<dbReference type="AlphaFoldDB" id="A0A087US80"/>
<feature type="transmembrane region" description="Helical" evidence="9">
    <location>
        <begin position="375"/>
        <end position="395"/>
    </location>
</feature>
<evidence type="ECO:0000256" key="10">
    <source>
        <dbReference type="SAM" id="SignalP"/>
    </source>
</evidence>
<evidence type="ECO:0000256" key="1">
    <source>
        <dbReference type="ARBA" id="ARBA00004609"/>
    </source>
</evidence>
<dbReference type="Proteomes" id="UP000054359">
    <property type="component" value="Unassembled WGS sequence"/>
</dbReference>
<dbReference type="Pfam" id="PF06535">
    <property type="entry name" value="RGM_N"/>
    <property type="match status" value="1"/>
</dbReference>
<dbReference type="GO" id="GO:0015026">
    <property type="term" value="F:coreceptor activity"/>
    <property type="evidence" value="ECO:0007669"/>
    <property type="project" value="TreeGrafter"/>
</dbReference>
<keyword evidence="3" id="KW-1003">Cell membrane</keyword>
<feature type="non-terminal residue" evidence="13">
    <location>
        <position position="399"/>
    </location>
</feature>
<evidence type="ECO:0000256" key="6">
    <source>
        <dbReference type="ARBA" id="ARBA00023136"/>
    </source>
</evidence>
<comment type="similarity">
    <text evidence="2">Belongs to the repulsive guidance molecule (RGM) family.</text>
</comment>
<dbReference type="PANTHER" id="PTHR31428">
    <property type="entry name" value="RGM DOMAIN FAMILY MEMBER DRAG-1"/>
    <property type="match status" value="1"/>
</dbReference>
<keyword evidence="9" id="KW-0812">Transmembrane</keyword>
<evidence type="ECO:0000313" key="14">
    <source>
        <dbReference type="Proteomes" id="UP000054359"/>
    </source>
</evidence>
<dbReference type="EMBL" id="KK121315">
    <property type="protein sequence ID" value="KFM80219.1"/>
    <property type="molecule type" value="Genomic_DNA"/>
</dbReference>
<dbReference type="GO" id="GO:0005886">
    <property type="term" value="C:plasma membrane"/>
    <property type="evidence" value="ECO:0007669"/>
    <property type="project" value="UniProtKB-SubCell"/>
</dbReference>
<evidence type="ECO:0000256" key="3">
    <source>
        <dbReference type="ARBA" id="ARBA00022475"/>
    </source>
</evidence>
<evidence type="ECO:0000313" key="13">
    <source>
        <dbReference type="EMBL" id="KFM80219.1"/>
    </source>
</evidence>
<protein>
    <submittedName>
        <fullName evidence="13">Repulsive guidance molecule A</fullName>
    </submittedName>
</protein>
<dbReference type="Gene3D" id="3.40.1000.10">
    <property type="entry name" value="Mog1/PsbP, alpha/beta/alpha sandwich"/>
    <property type="match status" value="1"/>
</dbReference>
<evidence type="ECO:0000259" key="11">
    <source>
        <dbReference type="Pfam" id="PF06534"/>
    </source>
</evidence>
<dbReference type="STRING" id="407821.A0A087US80"/>
<keyword evidence="6 9" id="KW-0472">Membrane</keyword>
<gene>
    <name evidence="13" type="ORF">X975_05158</name>
</gene>
<dbReference type="GO" id="GO:0098552">
    <property type="term" value="C:side of membrane"/>
    <property type="evidence" value="ECO:0007669"/>
    <property type="project" value="UniProtKB-KW"/>
</dbReference>
<dbReference type="OrthoDB" id="10013795at2759"/>
<keyword evidence="5 10" id="KW-0732">Signal</keyword>
<evidence type="ECO:0000259" key="12">
    <source>
        <dbReference type="Pfam" id="PF06535"/>
    </source>
</evidence>
<comment type="subcellular location">
    <subcellularLocation>
        <location evidence="1">Cell membrane</location>
        <topology evidence="1">Lipid-anchor</topology>
        <topology evidence="1">GPI-anchor</topology>
    </subcellularLocation>
</comment>
<keyword evidence="4" id="KW-0336">GPI-anchor</keyword>
<evidence type="ECO:0000256" key="9">
    <source>
        <dbReference type="SAM" id="Phobius"/>
    </source>
</evidence>
<dbReference type="GO" id="GO:0030509">
    <property type="term" value="P:BMP signaling pathway"/>
    <property type="evidence" value="ECO:0007669"/>
    <property type="project" value="TreeGrafter"/>
</dbReference>
<keyword evidence="8" id="KW-0449">Lipoprotein</keyword>
<dbReference type="InterPro" id="IPR040287">
    <property type="entry name" value="RGM"/>
</dbReference>